<protein>
    <submittedName>
        <fullName evidence="1">Uncharacterized protein</fullName>
    </submittedName>
</protein>
<dbReference type="Proteomes" id="UP000831701">
    <property type="component" value="Chromosome 2"/>
</dbReference>
<gene>
    <name evidence="1" type="ORF">L3Q82_004087</name>
</gene>
<evidence type="ECO:0000313" key="2">
    <source>
        <dbReference type="Proteomes" id="UP000831701"/>
    </source>
</evidence>
<name>A0ACB8X7F0_9TELE</name>
<accession>A0ACB8X7F0</accession>
<proteinExistence type="predicted"/>
<keyword evidence="2" id="KW-1185">Reference proteome</keyword>
<organism evidence="1 2">
    <name type="scientific">Scortum barcoo</name>
    <name type="common">barcoo grunter</name>
    <dbReference type="NCBI Taxonomy" id="214431"/>
    <lineage>
        <taxon>Eukaryota</taxon>
        <taxon>Metazoa</taxon>
        <taxon>Chordata</taxon>
        <taxon>Craniata</taxon>
        <taxon>Vertebrata</taxon>
        <taxon>Euteleostomi</taxon>
        <taxon>Actinopterygii</taxon>
        <taxon>Neopterygii</taxon>
        <taxon>Teleostei</taxon>
        <taxon>Neoteleostei</taxon>
        <taxon>Acanthomorphata</taxon>
        <taxon>Eupercaria</taxon>
        <taxon>Centrarchiformes</taxon>
        <taxon>Terapontoidei</taxon>
        <taxon>Terapontidae</taxon>
        <taxon>Scortum</taxon>
    </lineage>
</organism>
<comment type="caution">
    <text evidence="1">The sequence shown here is derived from an EMBL/GenBank/DDBJ whole genome shotgun (WGS) entry which is preliminary data.</text>
</comment>
<sequence>MLILLPVLCLLHGASRAATLSGLGDTILGPDKFRGVTNFSTFLLDPSSGMLFLGAKDAIVAVDTNRLNQPPREIVWDVPEEKRKSCVAKGKTEIDCNNYIRLLEFLGDGRIYVCGTYAFDPQCAFLELSSFTLEEADDGSVKMETGKGKCPFEPSQHYTAVMAGGTLYTAATINFLGTLFDISRATGPEQERIRTERSINWLSDPEFVSSAFIEQSSDSNPTGDDDKIYFFFTEVAKEYDLYTKVKVPRVARVCKSDVGGMKTLQRRWTTFLKAELVCEDKPSSQRYNILTDVFTTQHTPGNPSSTHFYGLFTSQWEREELSAVCVFSLSDIIKVMDGPFKELKKTCENWINPEPVPTPRPGQCLNNALKDEGFESSLKLPDKVLTFVRDHPLMENSVTAAPLLVRKGIRCHHGLIKTSRAIADRGELHRVGVVGQNTTLLQEIPLFTSQESVNNILLYQGRALVGSPLSLARVQAEGCTLYPSCEVCARARGLGCVWSTKDEACRPTTEDHLFIEPGPGDVVDNALKKCDSEEGRCTPSLRELRVSMGLRLLLPCVQLSPRPCSWEHPPHRHTRQHHSDLEVTVTKESLGQYICTCQEAGPGIRDPTPCRRAAYQLTLEDPSTGETVATAGSRHVMAIYILFFLGGLALGAFLLYFVTHRRSIARQGHHLPDNSLSSEKGRDLLGSSATPQSPSSASLMSEGFRLTEKRNGTATTTTTTTLLSNQGNGGHLGNSYSGTLTHSNPSNGHGNSLYANCNTSNSGLKFTSEILAADLLDGRTGERERGRPEGVERESGEGDEVDEGLRDGLGDGIKGLEEEMANFPMFKSPAPLAQCEEKSQLVKYLVTVLRPCLPQGE</sequence>
<reference evidence="1" key="1">
    <citation type="submission" date="2022-04" db="EMBL/GenBank/DDBJ databases">
        <title>Jade perch genome.</title>
        <authorList>
            <person name="Chao B."/>
        </authorList>
    </citation>
    <scope>NUCLEOTIDE SEQUENCE</scope>
    <source>
        <strain evidence="1">CB-2022</strain>
    </source>
</reference>
<dbReference type="EMBL" id="CM041532">
    <property type="protein sequence ID" value="KAI3375805.1"/>
    <property type="molecule type" value="Genomic_DNA"/>
</dbReference>
<evidence type="ECO:0000313" key="1">
    <source>
        <dbReference type="EMBL" id="KAI3375805.1"/>
    </source>
</evidence>